<name>N1QEY3_SPHMS</name>
<organism evidence="2 3">
    <name type="scientific">Sphaerulina musiva (strain SO2202)</name>
    <name type="common">Poplar stem canker fungus</name>
    <name type="synonym">Septoria musiva</name>
    <dbReference type="NCBI Taxonomy" id="692275"/>
    <lineage>
        <taxon>Eukaryota</taxon>
        <taxon>Fungi</taxon>
        <taxon>Dikarya</taxon>
        <taxon>Ascomycota</taxon>
        <taxon>Pezizomycotina</taxon>
        <taxon>Dothideomycetes</taxon>
        <taxon>Dothideomycetidae</taxon>
        <taxon>Mycosphaerellales</taxon>
        <taxon>Mycosphaerellaceae</taxon>
        <taxon>Sphaerulina</taxon>
    </lineage>
</organism>
<feature type="compositionally biased region" description="Polar residues" evidence="1">
    <location>
        <begin position="84"/>
        <end position="99"/>
    </location>
</feature>
<protein>
    <submittedName>
        <fullName evidence="2">Uncharacterized protein</fullName>
    </submittedName>
</protein>
<evidence type="ECO:0000313" key="2">
    <source>
        <dbReference type="EMBL" id="EMF09597.1"/>
    </source>
</evidence>
<dbReference type="GeneID" id="27904029"/>
<feature type="region of interest" description="Disordered" evidence="1">
    <location>
        <begin position="76"/>
        <end position="99"/>
    </location>
</feature>
<dbReference type="AlphaFoldDB" id="N1QEY3"/>
<dbReference type="Proteomes" id="UP000016931">
    <property type="component" value="Unassembled WGS sequence"/>
</dbReference>
<dbReference type="RefSeq" id="XP_016757718.1">
    <property type="nucleotide sequence ID" value="XM_016906892.1"/>
</dbReference>
<evidence type="ECO:0000256" key="1">
    <source>
        <dbReference type="SAM" id="MobiDB-lite"/>
    </source>
</evidence>
<keyword evidence="3" id="KW-1185">Reference proteome</keyword>
<dbReference type="EMBL" id="KB456269">
    <property type="protein sequence ID" value="EMF09597.1"/>
    <property type="molecule type" value="Genomic_DNA"/>
</dbReference>
<gene>
    <name evidence="2" type="ORF">SEPMUDRAFT_151561</name>
</gene>
<accession>N1QEY3</accession>
<reference evidence="2 3" key="1">
    <citation type="journal article" date="2012" name="PLoS Pathog.">
        <title>Diverse lifestyles and strategies of plant pathogenesis encoded in the genomes of eighteen Dothideomycetes fungi.</title>
        <authorList>
            <person name="Ohm R.A."/>
            <person name="Feau N."/>
            <person name="Henrissat B."/>
            <person name="Schoch C.L."/>
            <person name="Horwitz B.A."/>
            <person name="Barry K.W."/>
            <person name="Condon B.J."/>
            <person name="Copeland A.C."/>
            <person name="Dhillon B."/>
            <person name="Glaser F."/>
            <person name="Hesse C.N."/>
            <person name="Kosti I."/>
            <person name="LaButti K."/>
            <person name="Lindquist E.A."/>
            <person name="Lucas S."/>
            <person name="Salamov A.A."/>
            <person name="Bradshaw R.E."/>
            <person name="Ciuffetti L."/>
            <person name="Hamelin R.C."/>
            <person name="Kema G.H.J."/>
            <person name="Lawrence C."/>
            <person name="Scott J.A."/>
            <person name="Spatafora J.W."/>
            <person name="Turgeon B.G."/>
            <person name="de Wit P.J.G.M."/>
            <person name="Zhong S."/>
            <person name="Goodwin S.B."/>
            <person name="Grigoriev I.V."/>
        </authorList>
    </citation>
    <scope>NUCLEOTIDE SEQUENCE [LARGE SCALE GENOMIC DNA]</scope>
    <source>
        <strain evidence="2 3">SO2202</strain>
    </source>
</reference>
<proteinExistence type="predicted"/>
<sequence>MWIRSSRSQPLMAAIREPARTYEAWMKMVDSYYARLRSRPHIVTITSSTALRYAPVHKKEHAVDASLVSEYRRFSAQPNHAKGTASSTNSARRGSSNIGKESRINLEQWAIYGRQDKSPSAFSTLAQSCSVKLPTQMALNEQ</sequence>
<evidence type="ECO:0000313" key="3">
    <source>
        <dbReference type="Proteomes" id="UP000016931"/>
    </source>
</evidence>
<dbReference type="HOGENOM" id="CLU_1817013_0_0_1"/>